<evidence type="ECO:0000256" key="1">
    <source>
        <dbReference type="SAM" id="MobiDB-lite"/>
    </source>
</evidence>
<protein>
    <recommendedName>
        <fullName evidence="2">BFD-like [2Fe-2S]-binding domain-containing protein</fullName>
    </recommendedName>
</protein>
<feature type="compositionally biased region" description="Polar residues" evidence="1">
    <location>
        <begin position="75"/>
        <end position="87"/>
    </location>
</feature>
<dbReference type="InterPro" id="IPR041854">
    <property type="entry name" value="BFD-like_2Fe2S-bd_dom_sf"/>
</dbReference>
<gene>
    <name evidence="3" type="ORF">GAK30_02202</name>
</gene>
<evidence type="ECO:0000313" key="4">
    <source>
        <dbReference type="Proteomes" id="UP000461670"/>
    </source>
</evidence>
<proteinExistence type="predicted"/>
<sequence>MIICICNLVSDREITRCARGGMAFEDIQLELGVATQCGQCESSARGIHANCQVEHTVAFIRNGAACQPATHQPKDSQWNSSEPWVAA</sequence>
<evidence type="ECO:0000259" key="2">
    <source>
        <dbReference type="Pfam" id="PF04324"/>
    </source>
</evidence>
<evidence type="ECO:0000313" key="3">
    <source>
        <dbReference type="EMBL" id="KAF1020923.1"/>
    </source>
</evidence>
<dbReference type="EMBL" id="WNDQ01000028">
    <property type="protein sequence ID" value="KAF1020923.1"/>
    <property type="molecule type" value="Genomic_DNA"/>
</dbReference>
<accession>A0A7V8JQ94</accession>
<reference evidence="4" key="1">
    <citation type="journal article" date="2020" name="MBio">
        <title>Horizontal gene transfer to a defensive symbiont with a reduced genome amongst a multipartite beetle microbiome.</title>
        <authorList>
            <person name="Waterworth S.C."/>
            <person name="Florez L.V."/>
            <person name="Rees E.R."/>
            <person name="Hertweck C."/>
            <person name="Kaltenpoth M."/>
            <person name="Kwan J.C."/>
        </authorList>
    </citation>
    <scope>NUCLEOTIDE SEQUENCE [LARGE SCALE GENOMIC DNA]</scope>
</reference>
<feature type="region of interest" description="Disordered" evidence="1">
    <location>
        <begin position="68"/>
        <end position="87"/>
    </location>
</feature>
<dbReference type="Pfam" id="PF04324">
    <property type="entry name" value="Fer2_BFD"/>
    <property type="match status" value="1"/>
</dbReference>
<dbReference type="InterPro" id="IPR007419">
    <property type="entry name" value="BFD-like_2Fe2S-bd_dom"/>
</dbReference>
<feature type="domain" description="BFD-like [2Fe-2S]-binding" evidence="2">
    <location>
        <begin position="2"/>
        <end position="47"/>
    </location>
</feature>
<dbReference type="AlphaFoldDB" id="A0A7V8JQ94"/>
<organism evidence="3 4">
    <name type="scientific">Paracidovorax wautersii</name>
    <dbReference type="NCBI Taxonomy" id="1177982"/>
    <lineage>
        <taxon>Bacteria</taxon>
        <taxon>Pseudomonadati</taxon>
        <taxon>Pseudomonadota</taxon>
        <taxon>Betaproteobacteria</taxon>
        <taxon>Burkholderiales</taxon>
        <taxon>Comamonadaceae</taxon>
        <taxon>Paracidovorax</taxon>
    </lineage>
</organism>
<name>A0A7V8JQ94_9BURK</name>
<dbReference type="Gene3D" id="1.10.10.1100">
    <property type="entry name" value="BFD-like [2Fe-2S]-binding domain"/>
    <property type="match status" value="1"/>
</dbReference>
<comment type="caution">
    <text evidence="3">The sequence shown here is derived from an EMBL/GenBank/DDBJ whole genome shotgun (WGS) entry which is preliminary data.</text>
</comment>
<dbReference type="Proteomes" id="UP000461670">
    <property type="component" value="Unassembled WGS sequence"/>
</dbReference>